<feature type="compositionally biased region" description="Acidic residues" evidence="1">
    <location>
        <begin position="17"/>
        <end position="29"/>
    </location>
</feature>
<reference evidence="3" key="1">
    <citation type="submission" date="2023-03" db="EMBL/GenBank/DDBJ databases">
        <title>Mating type loci evolution in Malassezia.</title>
        <authorList>
            <person name="Coelho M.A."/>
        </authorList>
    </citation>
    <scope>NUCLEOTIDE SEQUENCE</scope>
    <source>
        <strain evidence="3">CBS 12830</strain>
    </source>
</reference>
<organism evidence="3 4">
    <name type="scientific">Malassezia equina</name>
    <dbReference type="NCBI Taxonomy" id="1381935"/>
    <lineage>
        <taxon>Eukaryota</taxon>
        <taxon>Fungi</taxon>
        <taxon>Dikarya</taxon>
        <taxon>Basidiomycota</taxon>
        <taxon>Ustilaginomycotina</taxon>
        <taxon>Malasseziomycetes</taxon>
        <taxon>Malasseziales</taxon>
        <taxon>Malasseziaceae</taxon>
        <taxon>Malassezia</taxon>
    </lineage>
</organism>
<evidence type="ECO:0000256" key="1">
    <source>
        <dbReference type="SAM" id="MobiDB-lite"/>
    </source>
</evidence>
<feature type="region of interest" description="Disordered" evidence="1">
    <location>
        <begin position="1"/>
        <end position="42"/>
    </location>
</feature>
<dbReference type="EMBL" id="CP119907">
    <property type="protein sequence ID" value="WFD24959.1"/>
    <property type="molecule type" value="Genomic_DNA"/>
</dbReference>
<dbReference type="Proteomes" id="UP001214415">
    <property type="component" value="Chromosome 8"/>
</dbReference>
<evidence type="ECO:0000313" key="3">
    <source>
        <dbReference type="EMBL" id="WFD24959.1"/>
    </source>
</evidence>
<dbReference type="InterPro" id="IPR055754">
    <property type="entry name" value="DUF7330"/>
</dbReference>
<proteinExistence type="predicted"/>
<keyword evidence="4" id="KW-1185">Reference proteome</keyword>
<accession>A0AAF0EHS8</accession>
<sequence length="266" mass="29320">MSHLSTRENRRSIMESREDDEVVPSDLEDAETRELQRQETDPPVRHLRIDWPSSTIKGRFAIGPSVPDMQPPLYDMPSSQDVELNSSSAVFLSKTSPINVVVQVLHGQGSQTPHSAPDTTGMNPVQVLQTMQRQAVYVYGKSSHNSVCLHIPQYVGRKPLHVRASSSSGHVTVVLPHSFNGLLRWNTEVGIVGFSPLVTARTQRLDSEPTKKRGTSKVVVDPDLPGWMTAQGRRGDVCEISTHSGRLYVCFSGENPSLAAKNCIIC</sequence>
<name>A0AAF0EHS8_9BASI</name>
<feature type="compositionally biased region" description="Basic and acidic residues" evidence="1">
    <location>
        <begin position="1"/>
        <end position="16"/>
    </location>
</feature>
<evidence type="ECO:0000259" key="2">
    <source>
        <dbReference type="Pfam" id="PF24016"/>
    </source>
</evidence>
<dbReference type="AlphaFoldDB" id="A0AAF0EHS8"/>
<evidence type="ECO:0000313" key="4">
    <source>
        <dbReference type="Proteomes" id="UP001214415"/>
    </source>
</evidence>
<gene>
    <name evidence="3" type="ORF">MEQU1_003666</name>
</gene>
<feature type="domain" description="DUF7330" evidence="2">
    <location>
        <begin position="46"/>
        <end position="254"/>
    </location>
</feature>
<protein>
    <recommendedName>
        <fullName evidence="2">DUF7330 domain-containing protein</fullName>
    </recommendedName>
</protein>
<feature type="compositionally biased region" description="Basic and acidic residues" evidence="1">
    <location>
        <begin position="30"/>
        <end position="42"/>
    </location>
</feature>
<dbReference type="Pfam" id="PF24016">
    <property type="entry name" value="DUF7330"/>
    <property type="match status" value="1"/>
</dbReference>